<name>A0AAF0W990_DAUCS</name>
<evidence type="ECO:0000256" key="1">
    <source>
        <dbReference type="SAM" id="MobiDB-lite"/>
    </source>
</evidence>
<dbReference type="Pfam" id="PF16719">
    <property type="entry name" value="SAWADEE"/>
    <property type="match status" value="1"/>
</dbReference>
<evidence type="ECO:0000313" key="3">
    <source>
        <dbReference type="EMBL" id="WOG84063.1"/>
    </source>
</evidence>
<dbReference type="InterPro" id="IPR039276">
    <property type="entry name" value="SHH1/2"/>
</dbReference>
<reference evidence="3" key="1">
    <citation type="journal article" date="2016" name="Nat. Genet.">
        <title>A high-quality carrot genome assembly provides new insights into carotenoid accumulation and asterid genome evolution.</title>
        <authorList>
            <person name="Iorizzo M."/>
            <person name="Ellison S."/>
            <person name="Senalik D."/>
            <person name="Zeng P."/>
            <person name="Satapoomin P."/>
            <person name="Huang J."/>
            <person name="Bowman M."/>
            <person name="Iovene M."/>
            <person name="Sanseverino W."/>
            <person name="Cavagnaro P."/>
            <person name="Yildiz M."/>
            <person name="Macko-Podgorni A."/>
            <person name="Moranska E."/>
            <person name="Grzebelus E."/>
            <person name="Grzebelus D."/>
            <person name="Ashrafi H."/>
            <person name="Zheng Z."/>
            <person name="Cheng S."/>
            <person name="Spooner D."/>
            <person name="Van Deynze A."/>
            <person name="Simon P."/>
        </authorList>
    </citation>
    <scope>NUCLEOTIDE SEQUENCE</scope>
    <source>
        <tissue evidence="3">Leaf</tissue>
    </source>
</reference>
<dbReference type="EMBL" id="CP093343">
    <property type="protein sequence ID" value="WOG84063.1"/>
    <property type="molecule type" value="Genomic_DNA"/>
</dbReference>
<feature type="region of interest" description="Disordered" evidence="1">
    <location>
        <begin position="78"/>
        <end position="115"/>
    </location>
</feature>
<gene>
    <name evidence="3" type="ORF">DCAR_0103243</name>
</gene>
<dbReference type="Gene3D" id="2.30.30.140">
    <property type="match status" value="1"/>
</dbReference>
<feature type="compositionally biased region" description="Polar residues" evidence="1">
    <location>
        <begin position="89"/>
        <end position="104"/>
    </location>
</feature>
<accession>A0AAF0W990</accession>
<feature type="region of interest" description="Disordered" evidence="1">
    <location>
        <begin position="1"/>
        <end position="27"/>
    </location>
</feature>
<organism evidence="3 4">
    <name type="scientific">Daucus carota subsp. sativus</name>
    <name type="common">Carrot</name>
    <dbReference type="NCBI Taxonomy" id="79200"/>
    <lineage>
        <taxon>Eukaryota</taxon>
        <taxon>Viridiplantae</taxon>
        <taxon>Streptophyta</taxon>
        <taxon>Embryophyta</taxon>
        <taxon>Tracheophyta</taxon>
        <taxon>Spermatophyta</taxon>
        <taxon>Magnoliopsida</taxon>
        <taxon>eudicotyledons</taxon>
        <taxon>Gunneridae</taxon>
        <taxon>Pentapetalae</taxon>
        <taxon>asterids</taxon>
        <taxon>campanulids</taxon>
        <taxon>Apiales</taxon>
        <taxon>Apiaceae</taxon>
        <taxon>Apioideae</taxon>
        <taxon>Scandiceae</taxon>
        <taxon>Daucinae</taxon>
        <taxon>Daucus</taxon>
        <taxon>Daucus sect. Daucus</taxon>
    </lineage>
</organism>
<feature type="compositionally biased region" description="Basic and acidic residues" evidence="1">
    <location>
        <begin position="106"/>
        <end position="115"/>
    </location>
</feature>
<dbReference type="AlphaFoldDB" id="A0AAF0W990"/>
<proteinExistence type="predicted"/>
<feature type="domain" description="SAWADEE" evidence="2">
    <location>
        <begin position="115"/>
        <end position="241"/>
    </location>
</feature>
<dbReference type="Proteomes" id="UP000077755">
    <property type="component" value="Chromosome 1"/>
</dbReference>
<dbReference type="PANTHER" id="PTHR33827:SF3">
    <property type="entry name" value="OS09G0346900 PROTEIN"/>
    <property type="match status" value="1"/>
</dbReference>
<dbReference type="KEGG" id="dcr:108213509"/>
<feature type="compositionally biased region" description="Basic residues" evidence="1">
    <location>
        <begin position="1"/>
        <end position="10"/>
    </location>
</feature>
<reference evidence="3" key="2">
    <citation type="submission" date="2022-03" db="EMBL/GenBank/DDBJ databases">
        <title>Draft title - Genomic analysis of global carrot germplasm unveils the trajectory of domestication and the origin of high carotenoid orange carrot.</title>
        <authorList>
            <person name="Iorizzo M."/>
            <person name="Ellison S."/>
            <person name="Senalik D."/>
            <person name="Macko-Podgorni A."/>
            <person name="Grzebelus D."/>
            <person name="Bostan H."/>
            <person name="Rolling W."/>
            <person name="Curaba J."/>
            <person name="Simon P."/>
        </authorList>
    </citation>
    <scope>NUCLEOTIDE SEQUENCE</scope>
    <source>
        <tissue evidence="3">Leaf</tissue>
    </source>
</reference>
<dbReference type="PANTHER" id="PTHR33827">
    <property type="entry name" value="PROTEIN SAWADEE HOMEODOMAIN HOMOLOG 2"/>
    <property type="match status" value="1"/>
</dbReference>
<keyword evidence="4" id="KW-1185">Reference proteome</keyword>
<dbReference type="InterPro" id="IPR032001">
    <property type="entry name" value="SAWADEE_dom"/>
</dbReference>
<evidence type="ECO:0000313" key="4">
    <source>
        <dbReference type="Proteomes" id="UP000077755"/>
    </source>
</evidence>
<protein>
    <recommendedName>
        <fullName evidence="2">SAWADEE domain-containing protein</fullName>
    </recommendedName>
</protein>
<sequence length="255" mass="29771">MDRLRPRVKKSPTFTTPEVEKMEKSLNETGDNCLNVEFFKKFARSFNSARGRAGKPKLKWSEVQSWFQNKQLESASKDSLLPRVKKLNPDTSPLNEPDKTTLTSKGGEEEHDYSNLKFEAKSSKDGAWYDVEKFVTYRNSRSKQTEARVRFAGYGPEDDEWLNVKECIRECSLGIDHSECQMLKPGNLVVCFQEKDEDAKYYDAHIVDVKRKMHDARGCRCDFRIRYNHDNVEETVDLNRLYCRPKSERPHQRDA</sequence>
<dbReference type="GO" id="GO:0003682">
    <property type="term" value="F:chromatin binding"/>
    <property type="evidence" value="ECO:0007669"/>
    <property type="project" value="InterPro"/>
</dbReference>
<dbReference type="Gene3D" id="2.40.50.40">
    <property type="match status" value="1"/>
</dbReference>
<evidence type="ECO:0000259" key="2">
    <source>
        <dbReference type="Pfam" id="PF16719"/>
    </source>
</evidence>